<dbReference type="InterPro" id="IPR011011">
    <property type="entry name" value="Znf_FYVE_PHD"/>
</dbReference>
<dbReference type="OrthoDB" id="5847388at2759"/>
<evidence type="ECO:0000313" key="2">
    <source>
        <dbReference type="EMBL" id="VDN59406.1"/>
    </source>
</evidence>
<accession>A0A0N4UEP2</accession>
<evidence type="ECO:0000256" key="1">
    <source>
        <dbReference type="SAM" id="MobiDB-lite"/>
    </source>
</evidence>
<dbReference type="Gene3D" id="3.30.40.10">
    <property type="entry name" value="Zinc/RING finger domain, C3HC4 (zinc finger)"/>
    <property type="match status" value="1"/>
</dbReference>
<dbReference type="InterPro" id="IPR013083">
    <property type="entry name" value="Znf_RING/FYVE/PHD"/>
</dbReference>
<feature type="region of interest" description="Disordered" evidence="1">
    <location>
        <begin position="1"/>
        <end position="22"/>
    </location>
</feature>
<reference evidence="5" key="1">
    <citation type="submission" date="2017-02" db="UniProtKB">
        <authorList>
            <consortium name="WormBaseParasite"/>
        </authorList>
    </citation>
    <scope>IDENTIFICATION</scope>
</reference>
<evidence type="ECO:0000313" key="4">
    <source>
        <dbReference type="Proteomes" id="UP000274756"/>
    </source>
</evidence>
<protein>
    <submittedName>
        <fullName evidence="5">PHD-type domain-containing protein</fullName>
    </submittedName>
</protein>
<dbReference type="Proteomes" id="UP000038040">
    <property type="component" value="Unplaced"/>
</dbReference>
<dbReference type="Proteomes" id="UP000274756">
    <property type="component" value="Unassembled WGS sequence"/>
</dbReference>
<name>A0A0N4UEP2_DRAME</name>
<dbReference type="SUPFAM" id="SSF57903">
    <property type="entry name" value="FYVE/PHD zinc finger"/>
    <property type="match status" value="1"/>
</dbReference>
<gene>
    <name evidence="2" type="ORF">DME_LOCUS9379</name>
</gene>
<keyword evidence="4" id="KW-1185">Reference proteome</keyword>
<organism evidence="3 5">
    <name type="scientific">Dracunculus medinensis</name>
    <name type="common">Guinea worm</name>
    <dbReference type="NCBI Taxonomy" id="318479"/>
    <lineage>
        <taxon>Eukaryota</taxon>
        <taxon>Metazoa</taxon>
        <taxon>Ecdysozoa</taxon>
        <taxon>Nematoda</taxon>
        <taxon>Chromadorea</taxon>
        <taxon>Rhabditida</taxon>
        <taxon>Spirurina</taxon>
        <taxon>Dracunculoidea</taxon>
        <taxon>Dracunculidae</taxon>
        <taxon>Dracunculus</taxon>
    </lineage>
</organism>
<dbReference type="STRING" id="318479.A0A0N4UEP2"/>
<feature type="compositionally biased region" description="Polar residues" evidence="1">
    <location>
        <begin position="197"/>
        <end position="223"/>
    </location>
</feature>
<dbReference type="WBParaSite" id="DME_0000585501-mRNA-1">
    <property type="protein sequence ID" value="DME_0000585501-mRNA-1"/>
    <property type="gene ID" value="DME_0000585501"/>
</dbReference>
<sequence length="533" mass="58591">MATAILHTNDMHKEQSPTAMCSATNSPLLHGYSPNQQLANYGNATLPENIYTSQQSQQQQQQHYSVQQQSRNIYQNLTPEPVGPCSGLESTSFVELGAVNQQQQQQHRVTVQVETLTIHDPFEEIPRKRPCNFQRPPPYINTGNPLHSGLQLDLPRFASVTYPDTAYEATVVVNKAFINMAATNGICLQRRISHNSTASPQMRNNNANPYQNHMPNGLTSNYPPLTPPPSNGMQPPHPYMPTAQIRHMKIAMPPQASTYPYCPPTIAVPSVKKSITNAKRVKSQQLKNLDDLPAKAVRKSDFCSQPITSIYDQVNTDHGPSTSGTNPSCAAPIMPCGAINMIDRQSPSCLQNPQIHLHNMRQAYSFENGNVNSIPVQLNVNSPSAELIQQSHLSTMRTNGYNHITRGDTGDGVALTKQEIANHGYSMAPEVIADIRPYDPSLLAMKSPLYQASSNGGASGIYATKNGNINNSPINVQQCANERRGIQCNGNGLGCKRIFHQECAQLAPEAFRMVLSEPNACWICDECASRARI</sequence>
<dbReference type="AlphaFoldDB" id="A0A0N4UEP2"/>
<evidence type="ECO:0000313" key="3">
    <source>
        <dbReference type="Proteomes" id="UP000038040"/>
    </source>
</evidence>
<reference evidence="2 4" key="2">
    <citation type="submission" date="2018-11" db="EMBL/GenBank/DDBJ databases">
        <authorList>
            <consortium name="Pathogen Informatics"/>
        </authorList>
    </citation>
    <scope>NUCLEOTIDE SEQUENCE [LARGE SCALE GENOMIC DNA]</scope>
</reference>
<proteinExistence type="predicted"/>
<feature type="region of interest" description="Disordered" evidence="1">
    <location>
        <begin position="197"/>
        <end position="230"/>
    </location>
</feature>
<dbReference type="EMBL" id="UYYG01001181">
    <property type="protein sequence ID" value="VDN59406.1"/>
    <property type="molecule type" value="Genomic_DNA"/>
</dbReference>
<evidence type="ECO:0000313" key="5">
    <source>
        <dbReference type="WBParaSite" id="DME_0000585501-mRNA-1"/>
    </source>
</evidence>